<dbReference type="SUPFAM" id="SSF46785">
    <property type="entry name" value="Winged helix' DNA-binding domain"/>
    <property type="match status" value="1"/>
</dbReference>
<evidence type="ECO:0000256" key="4">
    <source>
        <dbReference type="ARBA" id="ARBA00011206"/>
    </source>
</evidence>
<evidence type="ECO:0000256" key="2">
    <source>
        <dbReference type="ARBA" id="ARBA00006835"/>
    </source>
</evidence>
<dbReference type="EMBL" id="CADEPM010000006">
    <property type="protein sequence ID" value="CAB3407283.1"/>
    <property type="molecule type" value="Genomic_DNA"/>
</dbReference>
<comment type="subunit">
    <text evidence="4 9">Component of the RNA polymerase III (Pol III) complex consisting of 17 subunits.</text>
</comment>
<gene>
    <name evidence="15" type="ORF">CBOVIS_LOCUS9234</name>
</gene>
<evidence type="ECO:0000259" key="12">
    <source>
        <dbReference type="Pfam" id="PF05645"/>
    </source>
</evidence>
<comment type="caution">
    <text evidence="15">The sequence shown here is derived from an EMBL/GenBank/DDBJ whole genome shotgun (WGS) entry which is preliminary data.</text>
</comment>
<comment type="subcellular location">
    <subcellularLocation>
        <location evidence="1 9">Nucleus</location>
    </subcellularLocation>
</comment>
<evidence type="ECO:0000256" key="1">
    <source>
        <dbReference type="ARBA" id="ARBA00004123"/>
    </source>
</evidence>
<dbReference type="FunFam" id="1.10.10.10:FF:000420">
    <property type="entry name" value="RNA polymerase III subunit, putative"/>
    <property type="match status" value="1"/>
</dbReference>
<evidence type="ECO:0000256" key="9">
    <source>
        <dbReference type="RuleBase" id="RU367076"/>
    </source>
</evidence>
<evidence type="ECO:0000256" key="3">
    <source>
        <dbReference type="ARBA" id="ARBA00007206"/>
    </source>
</evidence>
<dbReference type="OrthoDB" id="272392at2759"/>
<evidence type="ECO:0000259" key="14">
    <source>
        <dbReference type="Pfam" id="PF22536"/>
    </source>
</evidence>
<evidence type="ECO:0000313" key="15">
    <source>
        <dbReference type="EMBL" id="CAB3407283.1"/>
    </source>
</evidence>
<evidence type="ECO:0000259" key="13">
    <source>
        <dbReference type="Pfam" id="PF08221"/>
    </source>
</evidence>
<keyword evidence="16" id="KW-1185">Reference proteome</keyword>
<dbReference type="InterPro" id="IPR036388">
    <property type="entry name" value="WH-like_DNA-bd_sf"/>
</dbReference>
<dbReference type="GO" id="GO:0006351">
    <property type="term" value="P:DNA-templated transcription"/>
    <property type="evidence" value="ECO:0007669"/>
    <property type="project" value="InterPro"/>
</dbReference>
<evidence type="ECO:0000256" key="11">
    <source>
        <dbReference type="SAM" id="MobiDB-lite"/>
    </source>
</evidence>
<accession>A0A8S1EZZ7</accession>
<evidence type="ECO:0000256" key="5">
    <source>
        <dbReference type="ARBA" id="ARBA00016689"/>
    </source>
</evidence>
<protein>
    <recommendedName>
        <fullName evidence="5 9">DNA-directed RNA polymerase III subunit RPC3</fullName>
        <shortName evidence="9">RNA polymerase III subunit C3</shortName>
    </recommendedName>
</protein>
<dbReference type="InterPro" id="IPR039748">
    <property type="entry name" value="RPC3"/>
</dbReference>
<evidence type="ECO:0000256" key="10">
    <source>
        <dbReference type="SAM" id="Coils"/>
    </source>
</evidence>
<reference evidence="15 16" key="1">
    <citation type="submission" date="2020-04" db="EMBL/GenBank/DDBJ databases">
        <authorList>
            <person name="Laetsch R D."/>
            <person name="Stevens L."/>
            <person name="Kumar S."/>
            <person name="Blaxter L. M."/>
        </authorList>
    </citation>
    <scope>NUCLEOTIDE SEQUENCE [LARGE SCALE GENOMIC DNA]</scope>
</reference>
<comment type="function">
    <text evidence="9">DNA-dependent RNA polymerase catalyzes the transcription of DNA into RNA using the four ribonucleoside triphosphates as substrates. Specific core component of RNA polymerase III which synthesizes small RNAs, such as 5S rRNA and tRNAs.</text>
</comment>
<dbReference type="InterPro" id="IPR036390">
    <property type="entry name" value="WH_DNA-bd_sf"/>
</dbReference>
<keyword evidence="6 9" id="KW-0240">DNA-directed RNA polymerase</keyword>
<feature type="region of interest" description="Disordered" evidence="11">
    <location>
        <begin position="120"/>
        <end position="153"/>
    </location>
</feature>
<organism evidence="15 16">
    <name type="scientific">Caenorhabditis bovis</name>
    <dbReference type="NCBI Taxonomy" id="2654633"/>
    <lineage>
        <taxon>Eukaryota</taxon>
        <taxon>Metazoa</taxon>
        <taxon>Ecdysozoa</taxon>
        <taxon>Nematoda</taxon>
        <taxon>Chromadorea</taxon>
        <taxon>Rhabditida</taxon>
        <taxon>Rhabditina</taxon>
        <taxon>Rhabditomorpha</taxon>
        <taxon>Rhabditoidea</taxon>
        <taxon>Rhabditidae</taxon>
        <taxon>Peloderinae</taxon>
        <taxon>Caenorhabditis</taxon>
    </lineage>
</organism>
<proteinExistence type="inferred from homology"/>
<comment type="similarity">
    <text evidence="2">Belongs to the RNA polymerase beta chain family.</text>
</comment>
<dbReference type="Pfam" id="PF08221">
    <property type="entry name" value="HTH_9"/>
    <property type="match status" value="1"/>
</dbReference>
<feature type="domain" description="RNA polymerase III Rpc82 C -terminal" evidence="12">
    <location>
        <begin position="475"/>
        <end position="641"/>
    </location>
</feature>
<feature type="domain" description="DNA-directed RNA polymerase III subunit RPC3 winged-helix" evidence="14">
    <location>
        <begin position="649"/>
        <end position="724"/>
    </location>
</feature>
<keyword evidence="8 9" id="KW-0539">Nucleus</keyword>
<dbReference type="Gene3D" id="1.10.10.10">
    <property type="entry name" value="Winged helix-like DNA-binding domain superfamily/Winged helix DNA-binding domain"/>
    <property type="match status" value="4"/>
</dbReference>
<feature type="compositionally biased region" description="Basic and acidic residues" evidence="11">
    <location>
        <begin position="144"/>
        <end position="153"/>
    </location>
</feature>
<comment type="similarity">
    <text evidence="3 9">Belongs to the eukaryotic RPC3/POLR3C RNA polymerase subunit family.</text>
</comment>
<evidence type="ECO:0000313" key="16">
    <source>
        <dbReference type="Proteomes" id="UP000494206"/>
    </source>
</evidence>
<dbReference type="InterPro" id="IPR008806">
    <property type="entry name" value="RNA_pol_III_Rpc82_C"/>
</dbReference>
<dbReference type="InterPro" id="IPR013197">
    <property type="entry name" value="RNA_pol_III_RPC82-rel_HTH"/>
</dbReference>
<keyword evidence="10" id="KW-0175">Coiled coil</keyword>
<evidence type="ECO:0000256" key="7">
    <source>
        <dbReference type="ARBA" id="ARBA00023163"/>
    </source>
</evidence>
<dbReference type="GO" id="GO:0003697">
    <property type="term" value="F:single-stranded DNA binding"/>
    <property type="evidence" value="ECO:0007669"/>
    <property type="project" value="UniProtKB-UniRule"/>
</dbReference>
<dbReference type="Pfam" id="PF05645">
    <property type="entry name" value="RNA_pol_Rpc82"/>
    <property type="match status" value="1"/>
</dbReference>
<feature type="region of interest" description="Disordered" evidence="11">
    <location>
        <begin position="262"/>
        <end position="305"/>
    </location>
</feature>
<dbReference type="AlphaFoldDB" id="A0A8S1EZZ7"/>
<dbReference type="PANTHER" id="PTHR12949">
    <property type="entry name" value="RNA POLYMERASE III DNA DIRECTED -RELATED"/>
    <property type="match status" value="1"/>
</dbReference>
<feature type="compositionally biased region" description="Acidic residues" evidence="11">
    <location>
        <begin position="129"/>
        <end position="143"/>
    </location>
</feature>
<dbReference type="InterPro" id="IPR055207">
    <property type="entry name" value="POLR3C_WHD"/>
</dbReference>
<evidence type="ECO:0000256" key="8">
    <source>
        <dbReference type="ARBA" id="ARBA00023242"/>
    </source>
</evidence>
<name>A0A8S1EZZ7_9PELO</name>
<dbReference type="Gene3D" id="6.10.140.1450">
    <property type="match status" value="1"/>
</dbReference>
<evidence type="ECO:0000256" key="6">
    <source>
        <dbReference type="ARBA" id="ARBA00022478"/>
    </source>
</evidence>
<dbReference type="GO" id="GO:0005666">
    <property type="term" value="C:RNA polymerase III complex"/>
    <property type="evidence" value="ECO:0007669"/>
    <property type="project" value="UniProtKB-UniRule"/>
</dbReference>
<keyword evidence="7 9" id="KW-0804">Transcription</keyword>
<feature type="compositionally biased region" description="Basic residues" evidence="11">
    <location>
        <begin position="284"/>
        <end position="298"/>
    </location>
</feature>
<sequence>MAEESAEQKRFADLVFQCSESSSSAVEAMERLLGNLKETKNDKEGLSLLKVKNYEMVAYLSELTVLMSKMMKGDSIIGESALKRALKHRVILEKMRPIEDKMKPQIEKLLSKKKDGSKGALRVRLENMDVNDDDEDEEEEEEDGEKKAVGKEPKKYVAPKIRAVHYDEEDEAPDKKLEKAKRRAMQSSLIMELKNQYSEAPEEIREVSERKYQFDREREKYEEEHFTRIRLNKEQRRKSEKLGRHETLDDLLNFGDYMMRGEDGRSMSENLKRKRLSSGAGETKRRKKTQKERKKAQRSKKEGKVRLTMGGGKYETQLCLAIIDDLFGKIVARVAETLMKESSHFMVLAFKLKGRISPTLIRKSLATLINFGFVKFALDGNRTLYTVDTEQILHVITAPRACLIAKTLFGTIAEAICEELFAAGKATCSTIIRKVLAREETANVDEIRAEFAKLAGSQFIIRLAPIAADVHGCPQFENLYDQFAVPDNVLGKTSIEAAVEAGKRKRKEEDEGSLDGDHGLYWRINWNRVDAYLRDEMILEYLVGNATTTEDRIHQMTCNVAKLMLKCDEVRSSALKPPTLRDIAAQVYDILRIAKETGVELTKPDVEIALQILCDESDGVVRKVGESAGGLYIIDVKRAITMICRGHCESLIREQFEGRAIRIMRLLETRHFLDEEQVEKQSMMSAKEAREMLYALVEEGYVFTKAVGRSNDFQPARTFYLYHVDLHRTVRGLVEYTCKLIRNLILRNAFERKENRHLLEKDATVGPIVDGIRANEELDEASKQAQIAEVQEMYLPGPDRAQLAKYRQAEATLLASQDRASRVLLSFKLFLQTAMKPV</sequence>
<dbReference type="Proteomes" id="UP000494206">
    <property type="component" value="Unassembled WGS sequence"/>
</dbReference>
<dbReference type="Pfam" id="PF22536">
    <property type="entry name" value="WHD_POLR3C"/>
    <property type="match status" value="1"/>
</dbReference>
<feature type="domain" description="RNA polymerase III subunit RPC82-related helix-turn-helix" evidence="13">
    <location>
        <begin position="317"/>
        <end position="378"/>
    </location>
</feature>
<dbReference type="PANTHER" id="PTHR12949:SF0">
    <property type="entry name" value="DNA-DIRECTED RNA POLYMERASE III SUBUNIT RPC3"/>
    <property type="match status" value="1"/>
</dbReference>
<feature type="coiled-coil region" evidence="10">
    <location>
        <begin position="190"/>
        <end position="224"/>
    </location>
</feature>